<dbReference type="Proteomes" id="UP000295578">
    <property type="component" value="Unassembled WGS sequence"/>
</dbReference>
<dbReference type="EMBL" id="SMKY01000013">
    <property type="protein sequence ID" value="TDD89288.1"/>
    <property type="molecule type" value="Genomic_DNA"/>
</dbReference>
<dbReference type="AlphaFoldDB" id="A0A4R5BQQ8"/>
<dbReference type="InterPro" id="IPR025680">
    <property type="entry name" value="DddI"/>
</dbReference>
<evidence type="ECO:0000313" key="1">
    <source>
        <dbReference type="EMBL" id="TDD89288.1"/>
    </source>
</evidence>
<dbReference type="Pfam" id="PF14430">
    <property type="entry name" value="Imm1"/>
    <property type="match status" value="1"/>
</dbReference>
<reference evidence="1 2" key="1">
    <citation type="submission" date="2019-03" db="EMBL/GenBank/DDBJ databases">
        <title>Draft genome sequences of novel Actinobacteria.</title>
        <authorList>
            <person name="Sahin N."/>
            <person name="Ay H."/>
            <person name="Saygin H."/>
        </authorList>
    </citation>
    <scope>NUCLEOTIDE SEQUENCE [LARGE SCALE GENOMIC DNA]</scope>
    <source>
        <strain evidence="1 2">DSM 45941</strain>
    </source>
</reference>
<organism evidence="1 2">
    <name type="scientific">Actinomadura darangshiensis</name>
    <dbReference type="NCBI Taxonomy" id="705336"/>
    <lineage>
        <taxon>Bacteria</taxon>
        <taxon>Bacillati</taxon>
        <taxon>Actinomycetota</taxon>
        <taxon>Actinomycetes</taxon>
        <taxon>Streptosporangiales</taxon>
        <taxon>Thermomonosporaceae</taxon>
        <taxon>Actinomadura</taxon>
    </lineage>
</organism>
<evidence type="ECO:0000313" key="2">
    <source>
        <dbReference type="Proteomes" id="UP000295578"/>
    </source>
</evidence>
<keyword evidence="2" id="KW-1185">Reference proteome</keyword>
<dbReference type="RefSeq" id="WP_132194263.1">
    <property type="nucleotide sequence ID" value="NZ_SMKY01000013.1"/>
</dbReference>
<accession>A0A4R5BQQ8</accession>
<sequence>MLGTSEDVDAVINDLLAGSADQNMAEPHSLERSLLPSGFPDHELLVGVDSTHQVGALEFMDADGNVVSHGLPGGRDVASYFIVGNEVEFPDHSEVPVDLVRRAVKEFLLSGGQRPTCVQWRRPEFW</sequence>
<dbReference type="OrthoDB" id="5185958at2"/>
<evidence type="ECO:0008006" key="3">
    <source>
        <dbReference type="Google" id="ProtNLM"/>
    </source>
</evidence>
<gene>
    <name evidence="1" type="ORF">E1293_04950</name>
</gene>
<proteinExistence type="predicted"/>
<name>A0A4R5BQQ8_9ACTN</name>
<protein>
    <recommendedName>
        <fullName evidence="3">Immunity protein Imm1</fullName>
    </recommendedName>
</protein>
<comment type="caution">
    <text evidence="1">The sequence shown here is derived from an EMBL/GenBank/DDBJ whole genome shotgun (WGS) entry which is preliminary data.</text>
</comment>